<proteinExistence type="predicted"/>
<dbReference type="EMBL" id="AVOT02000067">
    <property type="protein sequence ID" value="MBW0460852.1"/>
    <property type="molecule type" value="Genomic_DNA"/>
</dbReference>
<feature type="compositionally biased region" description="Polar residues" evidence="1">
    <location>
        <begin position="105"/>
        <end position="117"/>
    </location>
</feature>
<dbReference type="Proteomes" id="UP000765509">
    <property type="component" value="Unassembled WGS sequence"/>
</dbReference>
<dbReference type="AlphaFoldDB" id="A0A9Q3B8X1"/>
<evidence type="ECO:0000313" key="2">
    <source>
        <dbReference type="EMBL" id="MBW0460852.1"/>
    </source>
</evidence>
<evidence type="ECO:0000313" key="3">
    <source>
        <dbReference type="Proteomes" id="UP000765509"/>
    </source>
</evidence>
<evidence type="ECO:0000256" key="1">
    <source>
        <dbReference type="SAM" id="MobiDB-lite"/>
    </source>
</evidence>
<accession>A0A9Q3B8X1</accession>
<protein>
    <submittedName>
        <fullName evidence="2">Uncharacterized protein</fullName>
    </submittedName>
</protein>
<name>A0A9Q3B8X1_9BASI</name>
<reference evidence="2" key="1">
    <citation type="submission" date="2021-03" db="EMBL/GenBank/DDBJ databases">
        <title>Draft genome sequence of rust myrtle Austropuccinia psidii MF-1, a brazilian biotype.</title>
        <authorList>
            <person name="Quecine M.C."/>
            <person name="Pachon D.M.R."/>
            <person name="Bonatelli M.L."/>
            <person name="Correr F.H."/>
            <person name="Franceschini L.M."/>
            <person name="Leite T.F."/>
            <person name="Margarido G.R.A."/>
            <person name="Almeida C.A."/>
            <person name="Ferrarezi J.A."/>
            <person name="Labate C.A."/>
        </authorList>
    </citation>
    <scope>NUCLEOTIDE SEQUENCE</scope>
    <source>
        <strain evidence="2">MF-1</strain>
    </source>
</reference>
<gene>
    <name evidence="2" type="ORF">O181_000567</name>
</gene>
<sequence>MEGSIPTGCRPIYSSSEVPISRINNKGVVKRIRRISGSRNNPYDEGSDGLNGEEVEVLSHSKYSKKLPTCHIHFKILNSSSFTSRPSLDSPIKPYYIPQPRPSPVFTSQKLQPVTSTSRRREDQSPLPFPDTQVFQRRESLPIRVAREDKNVVNEGQNSVARLLRQVHRNSKEVMMYSNDRMTPGTTSKEMDAKSSWYEDELINDFQGPFDDFGRDK</sequence>
<feature type="region of interest" description="Disordered" evidence="1">
    <location>
        <begin position="93"/>
        <end position="130"/>
    </location>
</feature>
<comment type="caution">
    <text evidence="2">The sequence shown here is derived from an EMBL/GenBank/DDBJ whole genome shotgun (WGS) entry which is preliminary data.</text>
</comment>
<organism evidence="2 3">
    <name type="scientific">Austropuccinia psidii MF-1</name>
    <dbReference type="NCBI Taxonomy" id="1389203"/>
    <lineage>
        <taxon>Eukaryota</taxon>
        <taxon>Fungi</taxon>
        <taxon>Dikarya</taxon>
        <taxon>Basidiomycota</taxon>
        <taxon>Pucciniomycotina</taxon>
        <taxon>Pucciniomycetes</taxon>
        <taxon>Pucciniales</taxon>
        <taxon>Sphaerophragmiaceae</taxon>
        <taxon>Austropuccinia</taxon>
    </lineage>
</organism>
<keyword evidence="3" id="KW-1185">Reference proteome</keyword>